<keyword evidence="2" id="KW-1003">Cell membrane</keyword>
<evidence type="ECO:0000256" key="8">
    <source>
        <dbReference type="ARBA" id="ARBA00023136"/>
    </source>
</evidence>
<keyword evidence="10" id="KW-0675">Receptor</keyword>
<keyword evidence="12" id="KW-0807">Transducer</keyword>
<dbReference type="InterPro" id="IPR000725">
    <property type="entry name" value="Olfact_rcpt"/>
</dbReference>
<reference evidence="15" key="1">
    <citation type="thesis" date="2020" institute="ProQuest LLC" country="789 East Eisenhower Parkway, Ann Arbor, MI, USA">
        <title>Comparative Genomics and Chromosome Evolution.</title>
        <authorList>
            <person name="Mudd A.B."/>
        </authorList>
    </citation>
    <scope>NUCLEOTIDE SEQUENCE</scope>
    <source>
        <strain evidence="15">1538</strain>
        <tissue evidence="15">Blood</tissue>
    </source>
</reference>
<feature type="domain" description="G-protein coupled receptors family 1 profile" evidence="14">
    <location>
        <begin position="41"/>
        <end position="206"/>
    </location>
</feature>
<dbReference type="AlphaFoldDB" id="A0AAV3AQK5"/>
<keyword evidence="16" id="KW-1185">Reference proteome</keyword>
<evidence type="ECO:0000256" key="9">
    <source>
        <dbReference type="ARBA" id="ARBA00023157"/>
    </source>
</evidence>
<evidence type="ECO:0000256" key="6">
    <source>
        <dbReference type="ARBA" id="ARBA00022989"/>
    </source>
</evidence>
<gene>
    <name evidence="15" type="ORF">GDO54_005869</name>
</gene>
<evidence type="ECO:0000256" key="3">
    <source>
        <dbReference type="ARBA" id="ARBA00022606"/>
    </source>
</evidence>
<keyword evidence="5" id="KW-0552">Olfaction</keyword>
<dbReference type="InterPro" id="IPR050939">
    <property type="entry name" value="Olfactory_GPCR1"/>
</dbReference>
<name>A0AAV3AQK5_PYXAD</name>
<keyword evidence="9" id="KW-1015">Disulfide bond</keyword>
<evidence type="ECO:0000313" key="15">
    <source>
        <dbReference type="EMBL" id="DBA29809.1"/>
    </source>
</evidence>
<dbReference type="InterPro" id="IPR017452">
    <property type="entry name" value="GPCR_Rhodpsn_7TM"/>
</dbReference>
<sequence>MENKSQTLVAQLFFLGFRELGWFQNLLFILILTAYTMTVAFNILIITLVSTRQRLNFPMYFLLKNFLGSEMFSVTIVIPNLLSMLWFGGAAMSIPGCIAQSYFCGVTGSTECYLLAAMPYDRYLAICKPLYYNVIMDLSLQYFLVIFCWLMSFLLTFITLSFLVQLTFCGSNIIDHYYCDLSPLLDLACSDISAFQVEIFILSVPLSFCSGLCALVCPQATPAMHLASLLGQNRFLGHVIMLDCMHSPGPGSQVAC</sequence>
<dbReference type="Gene3D" id="1.20.1070.10">
    <property type="entry name" value="Rhodopsin 7-helix transmembrane proteins"/>
    <property type="match status" value="1"/>
</dbReference>
<evidence type="ECO:0000256" key="12">
    <source>
        <dbReference type="ARBA" id="ARBA00023224"/>
    </source>
</evidence>
<organism evidence="15 16">
    <name type="scientific">Pyxicephalus adspersus</name>
    <name type="common">African bullfrog</name>
    <dbReference type="NCBI Taxonomy" id="30357"/>
    <lineage>
        <taxon>Eukaryota</taxon>
        <taxon>Metazoa</taxon>
        <taxon>Chordata</taxon>
        <taxon>Craniata</taxon>
        <taxon>Vertebrata</taxon>
        <taxon>Euteleostomi</taxon>
        <taxon>Amphibia</taxon>
        <taxon>Batrachia</taxon>
        <taxon>Anura</taxon>
        <taxon>Neobatrachia</taxon>
        <taxon>Ranoidea</taxon>
        <taxon>Pyxicephalidae</taxon>
        <taxon>Pyxicephalinae</taxon>
        <taxon>Pyxicephalus</taxon>
    </lineage>
</organism>
<evidence type="ECO:0000259" key="14">
    <source>
        <dbReference type="PROSITE" id="PS50262"/>
    </source>
</evidence>
<keyword evidence="7" id="KW-0297">G-protein coupled receptor</keyword>
<dbReference type="PROSITE" id="PS50262">
    <property type="entry name" value="G_PROTEIN_RECEP_F1_2"/>
    <property type="match status" value="1"/>
</dbReference>
<dbReference type="PRINTS" id="PR00245">
    <property type="entry name" value="OLFACTORYR"/>
</dbReference>
<dbReference type="PANTHER" id="PTHR24242">
    <property type="entry name" value="G-PROTEIN COUPLED RECEPTOR"/>
    <property type="match status" value="1"/>
</dbReference>
<dbReference type="GO" id="GO:0005886">
    <property type="term" value="C:plasma membrane"/>
    <property type="evidence" value="ECO:0007669"/>
    <property type="project" value="UniProtKB-SubCell"/>
</dbReference>
<evidence type="ECO:0000256" key="13">
    <source>
        <dbReference type="SAM" id="Phobius"/>
    </source>
</evidence>
<feature type="transmembrane region" description="Helical" evidence="13">
    <location>
        <begin position="61"/>
        <end position="82"/>
    </location>
</feature>
<dbReference type="GO" id="GO:0004984">
    <property type="term" value="F:olfactory receptor activity"/>
    <property type="evidence" value="ECO:0007669"/>
    <property type="project" value="InterPro"/>
</dbReference>
<dbReference type="EMBL" id="DYDO01000002">
    <property type="protein sequence ID" value="DBA29809.1"/>
    <property type="molecule type" value="Genomic_DNA"/>
</dbReference>
<feature type="transmembrane region" description="Helical" evidence="13">
    <location>
        <begin position="26"/>
        <end position="49"/>
    </location>
</feature>
<dbReference type="Proteomes" id="UP001181693">
    <property type="component" value="Unassembled WGS sequence"/>
</dbReference>
<keyword evidence="3" id="KW-0716">Sensory transduction</keyword>
<accession>A0AAV3AQK5</accession>
<keyword evidence="11" id="KW-0325">Glycoprotein</keyword>
<comment type="subcellular location">
    <subcellularLocation>
        <location evidence="1">Cell membrane</location>
        <topology evidence="1">Multi-pass membrane protein</topology>
    </subcellularLocation>
</comment>
<dbReference type="Pfam" id="PF00001">
    <property type="entry name" value="7tm_1"/>
    <property type="match status" value="1"/>
</dbReference>
<evidence type="ECO:0000313" key="16">
    <source>
        <dbReference type="Proteomes" id="UP001181693"/>
    </source>
</evidence>
<dbReference type="GO" id="GO:0004930">
    <property type="term" value="F:G protein-coupled receptor activity"/>
    <property type="evidence" value="ECO:0007669"/>
    <property type="project" value="UniProtKB-KW"/>
</dbReference>
<feature type="transmembrane region" description="Helical" evidence="13">
    <location>
        <begin position="140"/>
        <end position="164"/>
    </location>
</feature>
<evidence type="ECO:0000256" key="7">
    <source>
        <dbReference type="ARBA" id="ARBA00023040"/>
    </source>
</evidence>
<proteinExistence type="predicted"/>
<dbReference type="SUPFAM" id="SSF81321">
    <property type="entry name" value="Family A G protein-coupled receptor-like"/>
    <property type="match status" value="1"/>
</dbReference>
<protein>
    <recommendedName>
        <fullName evidence="14">G-protein coupled receptors family 1 profile domain-containing protein</fullName>
    </recommendedName>
</protein>
<dbReference type="InterPro" id="IPR000276">
    <property type="entry name" value="GPCR_Rhodpsn"/>
</dbReference>
<keyword evidence="8 13" id="KW-0472">Membrane</keyword>
<evidence type="ECO:0000256" key="10">
    <source>
        <dbReference type="ARBA" id="ARBA00023170"/>
    </source>
</evidence>
<evidence type="ECO:0000256" key="2">
    <source>
        <dbReference type="ARBA" id="ARBA00022475"/>
    </source>
</evidence>
<comment type="caution">
    <text evidence="15">The sequence shown here is derived from an EMBL/GenBank/DDBJ whole genome shotgun (WGS) entry which is preliminary data.</text>
</comment>
<evidence type="ECO:0000256" key="5">
    <source>
        <dbReference type="ARBA" id="ARBA00022725"/>
    </source>
</evidence>
<dbReference type="PANTHER" id="PTHR24242:SF253">
    <property type="entry name" value="OLFACTORY RECEPTOR-RELATED"/>
    <property type="match status" value="1"/>
</dbReference>
<evidence type="ECO:0000256" key="4">
    <source>
        <dbReference type="ARBA" id="ARBA00022692"/>
    </source>
</evidence>
<keyword evidence="6 13" id="KW-1133">Transmembrane helix</keyword>
<evidence type="ECO:0000256" key="1">
    <source>
        <dbReference type="ARBA" id="ARBA00004651"/>
    </source>
</evidence>
<keyword evidence="4 13" id="KW-0812">Transmembrane</keyword>
<evidence type="ECO:0000256" key="11">
    <source>
        <dbReference type="ARBA" id="ARBA00023180"/>
    </source>
</evidence>